<evidence type="ECO:0000313" key="1">
    <source>
        <dbReference type="EMBL" id="QEC75278.1"/>
    </source>
</evidence>
<proteinExistence type="predicted"/>
<dbReference type="KEGG" id="mgk:FSB76_04740"/>
<dbReference type="OrthoDB" id="794805at2"/>
<dbReference type="Proteomes" id="UP000321362">
    <property type="component" value="Chromosome"/>
</dbReference>
<evidence type="ECO:0000313" key="2">
    <source>
        <dbReference type="Proteomes" id="UP000321362"/>
    </source>
</evidence>
<dbReference type="Pfam" id="PF14119">
    <property type="entry name" value="DUF4288"/>
    <property type="match status" value="1"/>
</dbReference>
<dbReference type="InterPro" id="IPR025630">
    <property type="entry name" value="DUF4288"/>
</dbReference>
<protein>
    <submittedName>
        <fullName evidence="1">DUF4288 domain-containing protein</fullName>
    </submittedName>
</protein>
<gene>
    <name evidence="1" type="ORF">FSB76_04740</name>
</gene>
<dbReference type="AlphaFoldDB" id="A0A5B8VYB6"/>
<reference evidence="1 2" key="1">
    <citation type="journal article" date="2013" name="J. Microbiol.">
        <title>Mucilaginibacter ginsenosidivorax sp. nov., with ginsenoside converting activity isolated from sediment.</title>
        <authorList>
            <person name="Kim J.K."/>
            <person name="Choi T.E."/>
            <person name="Liu Q.M."/>
            <person name="Park H.Y."/>
            <person name="Yi T.H."/>
            <person name="Yoon M.H."/>
            <person name="Kim S.C."/>
            <person name="Im W.T."/>
        </authorList>
    </citation>
    <scope>NUCLEOTIDE SEQUENCE [LARGE SCALE GENOMIC DNA]</scope>
    <source>
        <strain evidence="1 2">KHI28</strain>
    </source>
</reference>
<sequence>MKEIYDLEYWQLDKSVSNTKRFAIVKINLVYPKVKQLTDLKPKERVKKIDSIYREDLTRLIALNLFDTYEITGKKKRPTGVTAKVKFNDLKKLKKVDFVASIWVTSVDHAIFIKAEEPPKEQYYCVKMTGVIEVEGVRLKKQDIEKRFVLIKAWSFNDAYDKVKKQQENYCEPYLNPNGRFVRWRIESYDDCFVTDIGNPAELDNPEGVEVFSALGKRKNKLKTVWDGKP</sequence>
<keyword evidence="2" id="KW-1185">Reference proteome</keyword>
<dbReference type="RefSeq" id="WP_147052432.1">
    <property type="nucleotide sequence ID" value="NZ_CP042437.1"/>
</dbReference>
<name>A0A5B8VYB6_9SPHI</name>
<accession>A0A5B8VYB6</accession>
<dbReference type="EMBL" id="CP042437">
    <property type="protein sequence ID" value="QEC75278.1"/>
    <property type="molecule type" value="Genomic_DNA"/>
</dbReference>
<organism evidence="1 2">
    <name type="scientific">Mucilaginibacter ginsenosidivorax</name>
    <dbReference type="NCBI Taxonomy" id="862126"/>
    <lineage>
        <taxon>Bacteria</taxon>
        <taxon>Pseudomonadati</taxon>
        <taxon>Bacteroidota</taxon>
        <taxon>Sphingobacteriia</taxon>
        <taxon>Sphingobacteriales</taxon>
        <taxon>Sphingobacteriaceae</taxon>
        <taxon>Mucilaginibacter</taxon>
    </lineage>
</organism>